<evidence type="ECO:0000313" key="2">
    <source>
        <dbReference type="EMBL" id="MCE7507218.1"/>
    </source>
</evidence>
<feature type="region of interest" description="Disordered" evidence="1">
    <location>
        <begin position="29"/>
        <end position="55"/>
    </location>
</feature>
<proteinExistence type="predicted"/>
<evidence type="ECO:0008006" key="4">
    <source>
        <dbReference type="Google" id="ProtNLM"/>
    </source>
</evidence>
<evidence type="ECO:0000313" key="3">
    <source>
        <dbReference type="Proteomes" id="UP001107961"/>
    </source>
</evidence>
<dbReference type="RefSeq" id="WP_063140332.1">
    <property type="nucleotide sequence ID" value="NZ_JAJVKT010000001.1"/>
</dbReference>
<protein>
    <recommendedName>
        <fullName evidence="4">Lipoprotein</fullName>
    </recommendedName>
</protein>
<reference evidence="2" key="1">
    <citation type="submission" date="2022-01" db="EMBL/GenBank/DDBJ databases">
        <authorList>
            <person name="Karlyshev A.V."/>
            <person name="Jaspars M."/>
        </authorList>
    </citation>
    <scope>NUCLEOTIDE SEQUENCE</scope>
    <source>
        <strain evidence="2">AGSA3-2</strain>
    </source>
</reference>
<dbReference type="AlphaFoldDB" id="A0A9Q3W331"/>
<evidence type="ECO:0000256" key="1">
    <source>
        <dbReference type="SAM" id="MobiDB-lite"/>
    </source>
</evidence>
<dbReference type="Proteomes" id="UP001107961">
    <property type="component" value="Unassembled WGS sequence"/>
</dbReference>
<organism evidence="2 3">
    <name type="scientific">Alloalcanivorax xenomutans</name>
    <dbReference type="NCBI Taxonomy" id="1094342"/>
    <lineage>
        <taxon>Bacteria</taxon>
        <taxon>Pseudomonadati</taxon>
        <taxon>Pseudomonadota</taxon>
        <taxon>Gammaproteobacteria</taxon>
        <taxon>Oceanospirillales</taxon>
        <taxon>Alcanivoracaceae</taxon>
        <taxon>Alloalcanivorax</taxon>
    </lineage>
</organism>
<gene>
    <name evidence="2" type="ORF">LZG35_01115</name>
</gene>
<keyword evidence="3" id="KW-1185">Reference proteome</keyword>
<dbReference type="PROSITE" id="PS51257">
    <property type="entry name" value="PROKAR_LIPOPROTEIN"/>
    <property type="match status" value="1"/>
</dbReference>
<sequence>MNNDGKVWKGAAVLALGIAIAACGGGGGGSASGGNVSGGDDPGDGSDGGAGTLSGLTGDADNQDLLYFSHSYETGENPGTGQTMYRSVLYALDPANPEMPTALPLDTRDSAQGDDMGRSHYVPLYEANIDASDGSVSDYRVADVLFLHNRLNGSETSEGFARVGAEVGAPDPVRVSSETYLGAAVTGAGTLVRQNYSDSGDAAVVYGLPGNEKRVRMTFGPGDAPGSSGGGTVHHVVDIDAFGANDSLNRQTYLVLSDYGGTQCDGGYRLAMDHMYPEGGNSISNTNLLPGGREAKRAVPLGGPLNDGSQYLIIDTVIDTGIAGRPCLSEGGTLWRYDATQPFEKLVQVLDESNEPLVFPEGIAGGAVVPQERHLAREGGVLYFGIAELFGMTPQDIYRVEGESWSVLSEQEEPLGWELGFIIADEGRVVASAGNGVVSWNSLGGDRKVLDTTEADWSGSIQSEVLGSRDGWIFYTRAHITGRDDAVARKIDGSDAMVIEDARWIGASLSGKGDAIGDMTDLSEVFLETNDREIAAVSAADPKAGYVVLGQHNGQCEAGVCYSASMYGLAPGPHRLIQVQRDDDTTEVYYANTREQGSLRKVIDDPTGEQRPVTGF</sequence>
<accession>A0A9Q3W331</accession>
<dbReference type="EMBL" id="JAJVKT010000001">
    <property type="protein sequence ID" value="MCE7507218.1"/>
    <property type="molecule type" value="Genomic_DNA"/>
</dbReference>
<comment type="caution">
    <text evidence="2">The sequence shown here is derived from an EMBL/GenBank/DDBJ whole genome shotgun (WGS) entry which is preliminary data.</text>
</comment>
<name>A0A9Q3W331_9GAMM</name>